<evidence type="ECO:0000256" key="2">
    <source>
        <dbReference type="SAM" id="Coils"/>
    </source>
</evidence>
<dbReference type="PANTHER" id="PTHR30469">
    <property type="entry name" value="MULTIDRUG RESISTANCE PROTEIN MDTA"/>
    <property type="match status" value="1"/>
</dbReference>
<dbReference type="SUPFAM" id="SSF111369">
    <property type="entry name" value="HlyD-like secretion proteins"/>
    <property type="match status" value="1"/>
</dbReference>
<dbReference type="GO" id="GO:0015562">
    <property type="term" value="F:efflux transmembrane transporter activity"/>
    <property type="evidence" value="ECO:0007669"/>
    <property type="project" value="TreeGrafter"/>
</dbReference>
<dbReference type="Pfam" id="PF25967">
    <property type="entry name" value="RND-MFP_C"/>
    <property type="match status" value="1"/>
</dbReference>
<dbReference type="Gene3D" id="2.40.50.100">
    <property type="match status" value="1"/>
</dbReference>
<dbReference type="AlphaFoldDB" id="A0AA40P6J3"/>
<dbReference type="NCBIfam" id="TIGR01730">
    <property type="entry name" value="RND_mfp"/>
    <property type="match status" value="1"/>
</dbReference>
<evidence type="ECO:0000259" key="3">
    <source>
        <dbReference type="Pfam" id="PF25967"/>
    </source>
</evidence>
<protein>
    <submittedName>
        <fullName evidence="4">Hemolysin D</fullName>
    </submittedName>
</protein>
<comment type="caution">
    <text evidence="4">The sequence shown here is derived from an EMBL/GenBank/DDBJ whole genome shotgun (WGS) entry which is preliminary data.</text>
</comment>
<feature type="coiled-coil region" evidence="2">
    <location>
        <begin position="148"/>
        <end position="175"/>
    </location>
</feature>
<evidence type="ECO:0000256" key="1">
    <source>
        <dbReference type="ARBA" id="ARBA00009477"/>
    </source>
</evidence>
<dbReference type="EMBL" id="LJRO01000090">
    <property type="protein sequence ID" value="KPZ05300.1"/>
    <property type="molecule type" value="Genomic_DNA"/>
</dbReference>
<keyword evidence="2" id="KW-0175">Coiled coil</keyword>
<dbReference type="PROSITE" id="PS51257">
    <property type="entry name" value="PROKAR_LIPOPROTEIN"/>
    <property type="match status" value="1"/>
</dbReference>
<proteinExistence type="inferred from homology"/>
<dbReference type="Gene3D" id="1.10.287.470">
    <property type="entry name" value="Helix hairpin bin"/>
    <property type="match status" value="1"/>
</dbReference>
<dbReference type="InterPro" id="IPR006143">
    <property type="entry name" value="RND_pump_MFP"/>
</dbReference>
<dbReference type="Proteomes" id="UP000050523">
    <property type="component" value="Unassembled WGS sequence"/>
</dbReference>
<dbReference type="Gene3D" id="2.40.420.20">
    <property type="match status" value="1"/>
</dbReference>
<reference evidence="4 5" key="1">
    <citation type="submission" date="2015-09" db="EMBL/GenBank/DDBJ databases">
        <title>Genome announcement of multiple Pseudomonas syringae strains.</title>
        <authorList>
            <person name="Thakur S."/>
            <person name="Wang P.W."/>
            <person name="Gong Y."/>
            <person name="Weir B.S."/>
            <person name="Guttman D.S."/>
        </authorList>
    </citation>
    <scope>NUCLEOTIDE SEQUENCE [LARGE SCALE GENOMIC DNA]</scope>
    <source>
        <strain evidence="4 5">ICMP9151</strain>
    </source>
</reference>
<dbReference type="InterPro" id="IPR058627">
    <property type="entry name" value="MdtA-like_C"/>
</dbReference>
<dbReference type="GO" id="GO:1990281">
    <property type="term" value="C:efflux pump complex"/>
    <property type="evidence" value="ECO:0007669"/>
    <property type="project" value="TreeGrafter"/>
</dbReference>
<dbReference type="PANTHER" id="PTHR30469:SF15">
    <property type="entry name" value="HLYD FAMILY OF SECRETION PROTEINS"/>
    <property type="match status" value="1"/>
</dbReference>
<name>A0AA40P6J3_9PSED</name>
<sequence>MRFHPDAFSAALRRCAAHLCSLALIVLILSGCSDKHPTSVAAVRAVKVDAVRAGEAATMRFIGTVRQQARASLAFESAGTVSEIRVDVGDAVQKGQLLASLDRQPATLHLQQAQASARLAAAQSVEREQNYQRQKNLLAAGSVAQSVVESALASREQAKAEQVRAQAELALARRDLERSQMLAPFSGRVVARRAEPCSVLPAGQVVLDVESGEGQQVVAAVPVALAEELKPGELARASRTADNTSGFDLALEGISPRADDGLVRTAVFRVLRPARTLPSGVTLLVQMQLESGPQPLSIPIQALWMGAGSNTAEVFVYQPGGTVSIRAVSLGPVREGRAVIASGLVAGEQVVTAGAAFLQDGQAVSLFQPSTRLSGSAP</sequence>
<evidence type="ECO:0000313" key="4">
    <source>
        <dbReference type="EMBL" id="KPZ05300.1"/>
    </source>
</evidence>
<evidence type="ECO:0000313" key="5">
    <source>
        <dbReference type="Proteomes" id="UP000050523"/>
    </source>
</evidence>
<feature type="domain" description="Multidrug resistance protein MdtA-like C-terminal permuted SH3" evidence="3">
    <location>
        <begin position="297"/>
        <end position="355"/>
    </location>
</feature>
<comment type="similarity">
    <text evidence="1">Belongs to the membrane fusion protein (MFP) (TC 8.A.1) family.</text>
</comment>
<organism evidence="4 5">
    <name type="scientific">Pseudomonas tremae</name>
    <dbReference type="NCBI Taxonomy" id="200454"/>
    <lineage>
        <taxon>Bacteria</taxon>
        <taxon>Pseudomonadati</taxon>
        <taxon>Pseudomonadota</taxon>
        <taxon>Gammaproteobacteria</taxon>
        <taxon>Pseudomonadales</taxon>
        <taxon>Pseudomonadaceae</taxon>
        <taxon>Pseudomonas</taxon>
    </lineage>
</organism>
<accession>A0AA40P6J3</accession>
<gene>
    <name evidence="4" type="ORF">ALO43_00233</name>
</gene>